<dbReference type="Gene3D" id="3.40.190.80">
    <property type="match status" value="1"/>
</dbReference>
<evidence type="ECO:0000313" key="5">
    <source>
        <dbReference type="Proteomes" id="UP000242616"/>
    </source>
</evidence>
<dbReference type="InterPro" id="IPR020583">
    <property type="entry name" value="Inositol_monoP_metal-BS"/>
</dbReference>
<keyword evidence="3" id="KW-0460">Magnesium</keyword>
<dbReference type="Pfam" id="PF00459">
    <property type="entry name" value="Inositol_P"/>
    <property type="match status" value="1"/>
</dbReference>
<keyword evidence="2" id="KW-0378">Hydrolase</keyword>
<reference evidence="4 5" key="1">
    <citation type="submission" date="2015-06" db="EMBL/GenBank/DDBJ databases">
        <title>Genome sequencing of Thermotogales isolates from hydrothermal vents.</title>
        <authorList>
            <person name="Haverkamp T.H."/>
            <person name="Kublanov I.V."/>
            <person name="Nesbo C.L."/>
        </authorList>
    </citation>
    <scope>NUCLEOTIDE SEQUENCE [LARGE SCALE GENOMIC DNA]</scope>
    <source>
        <strain evidence="5">ik275mar</strain>
    </source>
</reference>
<name>A0ABX3IHR0_9BACT</name>
<dbReference type="SUPFAM" id="SSF56655">
    <property type="entry name" value="Carbohydrate phosphatase"/>
    <property type="match status" value="1"/>
</dbReference>
<dbReference type="Proteomes" id="UP000242616">
    <property type="component" value="Unassembled WGS sequence"/>
</dbReference>
<dbReference type="PROSITE" id="PS00629">
    <property type="entry name" value="IMP_1"/>
    <property type="match status" value="1"/>
</dbReference>
<dbReference type="PANTHER" id="PTHR20854:SF4">
    <property type="entry name" value="INOSITOL-1-MONOPHOSPHATASE-RELATED"/>
    <property type="match status" value="1"/>
</dbReference>
<keyword evidence="1" id="KW-0479">Metal-binding</keyword>
<dbReference type="CDD" id="cd01637">
    <property type="entry name" value="IMPase_like"/>
    <property type="match status" value="1"/>
</dbReference>
<sequence>MNRLNLAVEISKTVGFYLMQFFGKAKNIEEKENFQDLVTEHDKKAQEMIIQEIKKYFPDDNILAEENNTKDMGENQWVIDPIDGTLNYIHGLPNFCISIAYYENKSPLIGVVYNPFTEEMFLAMKNQGAYLNHSKLEIKDINDLKFSIGSVGFSRKFTGKFIEKVENKVQRIRILGSAALSACYVAANKFDFFIAKRANPWDIAAAYLIVKEAGGEIINFQGNTPKIFERESYIFSKPSILEDIKNITNEIGGGV</sequence>
<proteinExistence type="predicted"/>
<dbReference type="PROSITE" id="PS00630">
    <property type="entry name" value="IMP_2"/>
    <property type="match status" value="1"/>
</dbReference>
<organism evidence="4 5">
    <name type="scientific">Thermosipho affectus</name>
    <dbReference type="NCBI Taxonomy" id="660294"/>
    <lineage>
        <taxon>Bacteria</taxon>
        <taxon>Thermotogati</taxon>
        <taxon>Thermotogota</taxon>
        <taxon>Thermotogae</taxon>
        <taxon>Thermotogales</taxon>
        <taxon>Fervidobacteriaceae</taxon>
        <taxon>Thermosipho</taxon>
    </lineage>
</organism>
<evidence type="ECO:0000256" key="3">
    <source>
        <dbReference type="ARBA" id="ARBA00022842"/>
    </source>
</evidence>
<dbReference type="InterPro" id="IPR000760">
    <property type="entry name" value="Inositol_monophosphatase-like"/>
</dbReference>
<accession>A0ABX3IHR0</accession>
<protein>
    <submittedName>
        <fullName evidence="4">Inositol phosphatase</fullName>
    </submittedName>
</protein>
<dbReference type="RefSeq" id="WP_077198478.1">
    <property type="nucleotide sequence ID" value="NZ_LBFC01000021.1"/>
</dbReference>
<dbReference type="Gene3D" id="3.30.540.10">
    <property type="entry name" value="Fructose-1,6-Bisphosphatase, subunit A, domain 1"/>
    <property type="match status" value="1"/>
</dbReference>
<dbReference type="PRINTS" id="PR00377">
    <property type="entry name" value="IMPHPHTASES"/>
</dbReference>
<keyword evidence="5" id="KW-1185">Reference proteome</keyword>
<gene>
    <name evidence="4" type="ORF">XJ44_06635</name>
</gene>
<evidence type="ECO:0000256" key="2">
    <source>
        <dbReference type="ARBA" id="ARBA00022801"/>
    </source>
</evidence>
<evidence type="ECO:0000313" key="4">
    <source>
        <dbReference type="EMBL" id="ONN26965.1"/>
    </source>
</evidence>
<comment type="caution">
    <text evidence="4">The sequence shown here is derived from an EMBL/GenBank/DDBJ whole genome shotgun (WGS) entry which is preliminary data.</text>
</comment>
<dbReference type="PANTHER" id="PTHR20854">
    <property type="entry name" value="INOSITOL MONOPHOSPHATASE"/>
    <property type="match status" value="1"/>
</dbReference>
<dbReference type="EMBL" id="LBFC01000021">
    <property type="protein sequence ID" value="ONN26965.1"/>
    <property type="molecule type" value="Genomic_DNA"/>
</dbReference>
<dbReference type="InterPro" id="IPR020550">
    <property type="entry name" value="Inositol_monophosphatase_CS"/>
</dbReference>
<evidence type="ECO:0000256" key="1">
    <source>
        <dbReference type="ARBA" id="ARBA00022723"/>
    </source>
</evidence>